<accession>D8S2Y6</accession>
<proteinExistence type="predicted"/>
<keyword evidence="2" id="KW-1185">Reference proteome</keyword>
<protein>
    <submittedName>
        <fullName evidence="1">Uncharacterized protein</fullName>
    </submittedName>
</protein>
<dbReference type="KEGG" id="smo:SELMODRAFT_417592"/>
<dbReference type="Gramene" id="EFJ21009">
    <property type="protein sequence ID" value="EFJ21009"/>
    <property type="gene ID" value="SELMODRAFT_417592"/>
</dbReference>
<gene>
    <name evidence="1" type="ORF">SELMODRAFT_417592</name>
</gene>
<sequence>MEDVLTGLFAVVKMLIEPMRETHIGRESDLAEPVLMQTTFCQTSLARELGEWSYNQMRARPDRQYMIQLLSTGRTLDHQPTENQIMWFLTSLYQPIIQEINKYFETELGYVKTGVEVKQLNFITVASLEIKDDEEGDAIMGIFGYAMQRDHMIVYDLNKLME</sequence>
<reference evidence="1 2" key="1">
    <citation type="journal article" date="2011" name="Science">
        <title>The Selaginella genome identifies genetic changes associated with the evolution of vascular plants.</title>
        <authorList>
            <person name="Banks J.A."/>
            <person name="Nishiyama T."/>
            <person name="Hasebe M."/>
            <person name="Bowman J.L."/>
            <person name="Gribskov M."/>
            <person name="dePamphilis C."/>
            <person name="Albert V.A."/>
            <person name="Aono N."/>
            <person name="Aoyama T."/>
            <person name="Ambrose B.A."/>
            <person name="Ashton N.W."/>
            <person name="Axtell M.J."/>
            <person name="Barker E."/>
            <person name="Barker M.S."/>
            <person name="Bennetzen J.L."/>
            <person name="Bonawitz N.D."/>
            <person name="Chapple C."/>
            <person name="Cheng C."/>
            <person name="Correa L.G."/>
            <person name="Dacre M."/>
            <person name="DeBarry J."/>
            <person name="Dreyer I."/>
            <person name="Elias M."/>
            <person name="Engstrom E.M."/>
            <person name="Estelle M."/>
            <person name="Feng L."/>
            <person name="Finet C."/>
            <person name="Floyd S.K."/>
            <person name="Frommer W.B."/>
            <person name="Fujita T."/>
            <person name="Gramzow L."/>
            <person name="Gutensohn M."/>
            <person name="Harholt J."/>
            <person name="Hattori M."/>
            <person name="Heyl A."/>
            <person name="Hirai T."/>
            <person name="Hiwatashi Y."/>
            <person name="Ishikawa M."/>
            <person name="Iwata M."/>
            <person name="Karol K.G."/>
            <person name="Koehler B."/>
            <person name="Kolukisaoglu U."/>
            <person name="Kubo M."/>
            <person name="Kurata T."/>
            <person name="Lalonde S."/>
            <person name="Li K."/>
            <person name="Li Y."/>
            <person name="Litt A."/>
            <person name="Lyons E."/>
            <person name="Manning G."/>
            <person name="Maruyama T."/>
            <person name="Michael T.P."/>
            <person name="Mikami K."/>
            <person name="Miyazaki S."/>
            <person name="Morinaga S."/>
            <person name="Murata T."/>
            <person name="Mueller-Roeber B."/>
            <person name="Nelson D.R."/>
            <person name="Obara M."/>
            <person name="Oguri Y."/>
            <person name="Olmstead R.G."/>
            <person name="Onodera N."/>
            <person name="Petersen B.L."/>
            <person name="Pils B."/>
            <person name="Prigge M."/>
            <person name="Rensing S.A."/>
            <person name="Riano-Pachon D.M."/>
            <person name="Roberts A.W."/>
            <person name="Sato Y."/>
            <person name="Scheller H.V."/>
            <person name="Schulz B."/>
            <person name="Schulz C."/>
            <person name="Shakirov E.V."/>
            <person name="Shibagaki N."/>
            <person name="Shinohara N."/>
            <person name="Shippen D.E."/>
            <person name="Soerensen I."/>
            <person name="Sotooka R."/>
            <person name="Sugimoto N."/>
            <person name="Sugita M."/>
            <person name="Sumikawa N."/>
            <person name="Tanurdzic M."/>
            <person name="Theissen G."/>
            <person name="Ulvskov P."/>
            <person name="Wakazuki S."/>
            <person name="Weng J.K."/>
            <person name="Willats W.W."/>
            <person name="Wipf D."/>
            <person name="Wolf P.G."/>
            <person name="Yang L."/>
            <person name="Zimmer A.D."/>
            <person name="Zhu Q."/>
            <person name="Mitros T."/>
            <person name="Hellsten U."/>
            <person name="Loque D."/>
            <person name="Otillar R."/>
            <person name="Salamov A."/>
            <person name="Schmutz J."/>
            <person name="Shapiro H."/>
            <person name="Lindquist E."/>
            <person name="Lucas S."/>
            <person name="Rokhsar D."/>
            <person name="Grigoriev I.V."/>
        </authorList>
    </citation>
    <scope>NUCLEOTIDE SEQUENCE [LARGE SCALE GENOMIC DNA]</scope>
</reference>
<dbReference type="EMBL" id="GL377600">
    <property type="protein sequence ID" value="EFJ21009.1"/>
    <property type="molecule type" value="Genomic_DNA"/>
</dbReference>
<dbReference type="HOGENOM" id="CLU_1638264_0_0_1"/>
<dbReference type="Proteomes" id="UP000001514">
    <property type="component" value="Unassembled WGS sequence"/>
</dbReference>
<evidence type="ECO:0000313" key="1">
    <source>
        <dbReference type="EMBL" id="EFJ21009.1"/>
    </source>
</evidence>
<name>D8S2Y6_SELML</name>
<evidence type="ECO:0000313" key="2">
    <source>
        <dbReference type="Proteomes" id="UP000001514"/>
    </source>
</evidence>
<dbReference type="InParanoid" id="D8S2Y6"/>
<dbReference type="AlphaFoldDB" id="D8S2Y6"/>
<organism evidence="2">
    <name type="scientific">Selaginella moellendorffii</name>
    <name type="common">Spikemoss</name>
    <dbReference type="NCBI Taxonomy" id="88036"/>
    <lineage>
        <taxon>Eukaryota</taxon>
        <taxon>Viridiplantae</taxon>
        <taxon>Streptophyta</taxon>
        <taxon>Embryophyta</taxon>
        <taxon>Tracheophyta</taxon>
        <taxon>Lycopodiopsida</taxon>
        <taxon>Selaginellales</taxon>
        <taxon>Selaginellaceae</taxon>
        <taxon>Selaginella</taxon>
    </lineage>
</organism>